<keyword evidence="4" id="KW-0963">Cytoplasm</keyword>
<evidence type="ECO:0000313" key="12">
    <source>
        <dbReference type="RefSeq" id="XP_032808383.1"/>
    </source>
</evidence>
<feature type="domain" description="Nucleophosmin C-terminal" evidence="10">
    <location>
        <begin position="389"/>
        <end position="435"/>
    </location>
</feature>
<evidence type="ECO:0000256" key="4">
    <source>
        <dbReference type="ARBA" id="ARBA00022490"/>
    </source>
</evidence>
<keyword evidence="5" id="KW-0597">Phosphoprotein</keyword>
<dbReference type="GO" id="GO:0006338">
    <property type="term" value="P:chromatin remodeling"/>
    <property type="evidence" value="ECO:0007669"/>
    <property type="project" value="TreeGrafter"/>
</dbReference>
<feature type="compositionally biased region" description="Low complexity" evidence="8">
    <location>
        <begin position="220"/>
        <end position="232"/>
    </location>
</feature>
<dbReference type="Pfam" id="PF16276">
    <property type="entry name" value="NPM1-C"/>
    <property type="match status" value="1"/>
</dbReference>
<dbReference type="FunFam" id="1.10.10.2100:FF:000002">
    <property type="entry name" value="cell growth-regulating nucleolar protein-like"/>
    <property type="match status" value="1"/>
</dbReference>
<dbReference type="Pfam" id="PF03066">
    <property type="entry name" value="Nucleoplasmin"/>
    <property type="match status" value="1"/>
</dbReference>
<evidence type="ECO:0000256" key="5">
    <source>
        <dbReference type="ARBA" id="ARBA00022553"/>
    </source>
</evidence>
<keyword evidence="6" id="KW-0694">RNA-binding</keyword>
<feature type="compositionally biased region" description="Acidic residues" evidence="8">
    <location>
        <begin position="175"/>
        <end position="211"/>
    </location>
</feature>
<evidence type="ECO:0000256" key="6">
    <source>
        <dbReference type="ARBA" id="ARBA00022884"/>
    </source>
</evidence>
<feature type="region of interest" description="Disordered" evidence="8">
    <location>
        <begin position="131"/>
        <end position="391"/>
    </location>
</feature>
<dbReference type="InterPro" id="IPR024057">
    <property type="entry name" value="Nucleoplasmin_core_dom"/>
</dbReference>
<protein>
    <submittedName>
        <fullName evidence="12">Nucleophosmin-like isoform X1</fullName>
    </submittedName>
</protein>
<comment type="subcellular location">
    <subcellularLocation>
        <location evidence="1">Cytoplasm</location>
    </subcellularLocation>
    <subcellularLocation>
        <location evidence="2">Nucleus</location>
        <location evidence="2">Nucleolus</location>
    </subcellularLocation>
</comment>
<keyword evidence="11" id="KW-1185">Reference proteome</keyword>
<evidence type="ECO:0000256" key="1">
    <source>
        <dbReference type="ARBA" id="ARBA00004496"/>
    </source>
</evidence>
<keyword evidence="7" id="KW-0539">Nucleus</keyword>
<sequence>MAAFMDDSADMESLDDVAKPQSYIFGCELNAAKKEYKFNPEDDDDQAEMHLMLSSVCVAPEAEDRFHVVEVTTLGKGGKPVKIPIATLKPSVLPSLSLSGFDLAAPVVLTLKCGSGPVYISGQHVAYPCNDFLDDDGDDDDDEEEEEPPKLVPAPNKRPAPFKVPQIAKKKTKLDEDDDEDDEDDDEDDDDDDDDSSYDDDDDDDDEDEEEVPKQKVLVKAPTPGKAAPGPKVNGTPNKKPEPALAKTPVKADKTPAKVVKTPAKVEKTPAKVDKTPAKVDKTPAKVDKTPAKVDKTPAKVVKAPAKVAKAPAKVDKTPAKAEKTPAKAAKTPVQTEQVSSKEGKAASGLKTPKSGTESTKKGEAKPVATPGSKTPKSPKSPKGPISLEEVKTKLKEQIEKNMGMPKTEEKFGNFLKSSFKVEDTKVMKELWSWSLTQTKS</sequence>
<dbReference type="AlphaFoldDB" id="A0AAJ7T1B8"/>
<dbReference type="GO" id="GO:0005737">
    <property type="term" value="C:cytoplasm"/>
    <property type="evidence" value="ECO:0007669"/>
    <property type="project" value="UniProtKB-SubCell"/>
</dbReference>
<gene>
    <name evidence="12" type="primary">LOC116941406</name>
</gene>
<dbReference type="RefSeq" id="XP_032808383.1">
    <property type="nucleotide sequence ID" value="XM_032952492.1"/>
</dbReference>
<feature type="compositionally biased region" description="Low complexity" evidence="8">
    <location>
        <begin position="299"/>
        <end position="312"/>
    </location>
</feature>
<feature type="compositionally biased region" description="Basic and acidic residues" evidence="8">
    <location>
        <begin position="264"/>
        <end position="298"/>
    </location>
</feature>
<dbReference type="InterPro" id="IPR004301">
    <property type="entry name" value="Nucleoplasmin"/>
</dbReference>
<accession>A0AAJ7T1B8</accession>
<evidence type="ECO:0000256" key="8">
    <source>
        <dbReference type="SAM" id="MobiDB-lite"/>
    </source>
</evidence>
<evidence type="ECO:0000313" key="11">
    <source>
        <dbReference type="Proteomes" id="UP001318040"/>
    </source>
</evidence>
<evidence type="ECO:0000259" key="10">
    <source>
        <dbReference type="Pfam" id="PF16276"/>
    </source>
</evidence>
<dbReference type="Gene3D" id="2.60.120.340">
    <property type="entry name" value="Nucleoplasmin core domain"/>
    <property type="match status" value="1"/>
</dbReference>
<dbReference type="FunFam" id="2.60.120.340:FF:000007">
    <property type="entry name" value="Nucleophosmin 1a"/>
    <property type="match status" value="1"/>
</dbReference>
<evidence type="ECO:0000256" key="7">
    <source>
        <dbReference type="ARBA" id="ARBA00023242"/>
    </source>
</evidence>
<feature type="domain" description="Nucleoplasmin core" evidence="9">
    <location>
        <begin position="24"/>
        <end position="125"/>
    </location>
</feature>
<comment type="similarity">
    <text evidence="3">Belongs to the nucleoplasmin family.</text>
</comment>
<feature type="compositionally biased region" description="Basic and acidic residues" evidence="8">
    <location>
        <begin position="313"/>
        <end position="326"/>
    </location>
</feature>
<dbReference type="GO" id="GO:0003682">
    <property type="term" value="F:chromatin binding"/>
    <property type="evidence" value="ECO:0007669"/>
    <property type="project" value="TreeGrafter"/>
</dbReference>
<dbReference type="GO" id="GO:0003723">
    <property type="term" value="F:RNA binding"/>
    <property type="evidence" value="ECO:0007669"/>
    <property type="project" value="UniProtKB-KW"/>
</dbReference>
<dbReference type="SUPFAM" id="SSF69203">
    <property type="entry name" value="Nucleoplasmin-like core domain"/>
    <property type="match status" value="1"/>
</dbReference>
<evidence type="ECO:0000256" key="3">
    <source>
        <dbReference type="ARBA" id="ARBA00010744"/>
    </source>
</evidence>
<dbReference type="InterPro" id="IPR032569">
    <property type="entry name" value="NPM1_C"/>
</dbReference>
<organism evidence="11 12">
    <name type="scientific">Petromyzon marinus</name>
    <name type="common">Sea lamprey</name>
    <dbReference type="NCBI Taxonomy" id="7757"/>
    <lineage>
        <taxon>Eukaryota</taxon>
        <taxon>Metazoa</taxon>
        <taxon>Chordata</taxon>
        <taxon>Craniata</taxon>
        <taxon>Vertebrata</taxon>
        <taxon>Cyclostomata</taxon>
        <taxon>Hyperoartia</taxon>
        <taxon>Petromyzontiformes</taxon>
        <taxon>Petromyzontidae</taxon>
        <taxon>Petromyzon</taxon>
    </lineage>
</organism>
<reference evidence="12" key="1">
    <citation type="submission" date="2025-08" db="UniProtKB">
        <authorList>
            <consortium name="RefSeq"/>
        </authorList>
    </citation>
    <scope>IDENTIFICATION</scope>
    <source>
        <tissue evidence="12">Sperm</tissue>
    </source>
</reference>
<evidence type="ECO:0000256" key="2">
    <source>
        <dbReference type="ARBA" id="ARBA00004604"/>
    </source>
</evidence>
<dbReference type="GO" id="GO:0005654">
    <property type="term" value="C:nucleoplasm"/>
    <property type="evidence" value="ECO:0007669"/>
    <property type="project" value="TreeGrafter"/>
</dbReference>
<feature type="compositionally biased region" description="Low complexity" evidence="8">
    <location>
        <begin position="370"/>
        <end position="385"/>
    </location>
</feature>
<dbReference type="Gene3D" id="1.10.10.2100">
    <property type="match status" value="1"/>
</dbReference>
<dbReference type="PANTHER" id="PTHR22747:SF18">
    <property type="entry name" value="GEO09167P1-RELATED"/>
    <property type="match status" value="1"/>
</dbReference>
<evidence type="ECO:0000259" key="9">
    <source>
        <dbReference type="Pfam" id="PF03066"/>
    </source>
</evidence>
<name>A0AAJ7T1B8_PETMA</name>
<dbReference type="PANTHER" id="PTHR22747">
    <property type="entry name" value="NUCLEOPLASMIN"/>
    <property type="match status" value="1"/>
</dbReference>
<proteinExistence type="inferred from homology"/>
<dbReference type="InterPro" id="IPR036824">
    <property type="entry name" value="Nucleoplasmin_core_dom_sf"/>
</dbReference>
<dbReference type="Proteomes" id="UP001318040">
    <property type="component" value="Chromosome 11"/>
</dbReference>
<dbReference type="KEGG" id="pmrn:116941406"/>
<dbReference type="GO" id="GO:0005730">
    <property type="term" value="C:nucleolus"/>
    <property type="evidence" value="ECO:0007669"/>
    <property type="project" value="UniProtKB-SubCell"/>
</dbReference>
<dbReference type="GO" id="GO:0042393">
    <property type="term" value="F:histone binding"/>
    <property type="evidence" value="ECO:0007669"/>
    <property type="project" value="TreeGrafter"/>
</dbReference>
<feature type="compositionally biased region" description="Acidic residues" evidence="8">
    <location>
        <begin position="132"/>
        <end position="147"/>
    </location>
</feature>